<dbReference type="Proteomes" id="UP000485058">
    <property type="component" value="Unassembled WGS sequence"/>
</dbReference>
<gene>
    <name evidence="2" type="ORF">HaLaN_14323</name>
</gene>
<proteinExistence type="predicted"/>
<keyword evidence="3" id="KW-1185">Reference proteome</keyword>
<evidence type="ECO:0000256" key="1">
    <source>
        <dbReference type="SAM" id="MobiDB-lite"/>
    </source>
</evidence>
<feature type="region of interest" description="Disordered" evidence="1">
    <location>
        <begin position="1"/>
        <end position="54"/>
    </location>
</feature>
<protein>
    <submittedName>
        <fullName evidence="2">Uncharacterized protein</fullName>
    </submittedName>
</protein>
<feature type="compositionally biased region" description="Basic and acidic residues" evidence="1">
    <location>
        <begin position="82"/>
        <end position="105"/>
    </location>
</feature>
<name>A0A699Z7X6_HAELA</name>
<dbReference type="EMBL" id="BLLF01001181">
    <property type="protein sequence ID" value="GFH17645.1"/>
    <property type="molecule type" value="Genomic_DNA"/>
</dbReference>
<reference evidence="2 3" key="1">
    <citation type="submission" date="2020-02" db="EMBL/GenBank/DDBJ databases">
        <title>Draft genome sequence of Haematococcus lacustris strain NIES-144.</title>
        <authorList>
            <person name="Morimoto D."/>
            <person name="Nakagawa S."/>
            <person name="Yoshida T."/>
            <person name="Sawayama S."/>
        </authorList>
    </citation>
    <scope>NUCLEOTIDE SEQUENCE [LARGE SCALE GENOMIC DNA]</scope>
    <source>
        <strain evidence="2 3">NIES-144</strain>
    </source>
</reference>
<feature type="compositionally biased region" description="Basic and acidic residues" evidence="1">
    <location>
        <begin position="25"/>
        <end position="45"/>
    </location>
</feature>
<feature type="compositionally biased region" description="Basic and acidic residues" evidence="1">
    <location>
        <begin position="137"/>
        <end position="154"/>
    </location>
</feature>
<evidence type="ECO:0000313" key="2">
    <source>
        <dbReference type="EMBL" id="GFH17645.1"/>
    </source>
</evidence>
<comment type="caution">
    <text evidence="2">The sequence shown here is derived from an EMBL/GenBank/DDBJ whole genome shotgun (WGS) entry which is preliminary data.</text>
</comment>
<sequence>MQQEGKETTGSTNGAGDGESAGLRQLREGRQARFESARQALEARRSSHSSLAGGELDRHDSMLVYAMLLCPLLCRSRSVDPMTRRAADGSDRETRAVHSAPRDSRSGTSPIRRGASSSGHDDFNAANESPRALSPGRQRERSEMKPRQTDEQRLAARTARRNAI</sequence>
<accession>A0A699Z7X6</accession>
<dbReference type="AlphaFoldDB" id="A0A699Z7X6"/>
<evidence type="ECO:0000313" key="3">
    <source>
        <dbReference type="Proteomes" id="UP000485058"/>
    </source>
</evidence>
<organism evidence="2 3">
    <name type="scientific">Haematococcus lacustris</name>
    <name type="common">Green alga</name>
    <name type="synonym">Haematococcus pluvialis</name>
    <dbReference type="NCBI Taxonomy" id="44745"/>
    <lineage>
        <taxon>Eukaryota</taxon>
        <taxon>Viridiplantae</taxon>
        <taxon>Chlorophyta</taxon>
        <taxon>core chlorophytes</taxon>
        <taxon>Chlorophyceae</taxon>
        <taxon>CS clade</taxon>
        <taxon>Chlamydomonadales</taxon>
        <taxon>Haematococcaceae</taxon>
        <taxon>Haematococcus</taxon>
    </lineage>
</organism>
<feature type="region of interest" description="Disordered" evidence="1">
    <location>
        <begin position="77"/>
        <end position="164"/>
    </location>
</feature>